<organism evidence="7 8">
    <name type="scientific">Parascedosporium putredinis</name>
    <dbReference type="NCBI Taxonomy" id="1442378"/>
    <lineage>
        <taxon>Eukaryota</taxon>
        <taxon>Fungi</taxon>
        <taxon>Dikarya</taxon>
        <taxon>Ascomycota</taxon>
        <taxon>Pezizomycotina</taxon>
        <taxon>Sordariomycetes</taxon>
        <taxon>Hypocreomycetidae</taxon>
        <taxon>Microascales</taxon>
        <taxon>Microascaceae</taxon>
        <taxon>Parascedosporium</taxon>
    </lineage>
</organism>
<dbReference type="InterPro" id="IPR036396">
    <property type="entry name" value="Cyt_P450_sf"/>
</dbReference>
<evidence type="ECO:0000313" key="8">
    <source>
        <dbReference type="Proteomes" id="UP000838763"/>
    </source>
</evidence>
<evidence type="ECO:0000256" key="5">
    <source>
        <dbReference type="ARBA" id="ARBA00023004"/>
    </source>
</evidence>
<name>A0A9P1M898_9PEZI</name>
<evidence type="ECO:0000256" key="4">
    <source>
        <dbReference type="ARBA" id="ARBA00022723"/>
    </source>
</evidence>
<dbReference type="SUPFAM" id="SSF48264">
    <property type="entry name" value="Cytochrome P450"/>
    <property type="match status" value="1"/>
</dbReference>
<dbReference type="InterPro" id="IPR050121">
    <property type="entry name" value="Cytochrome_P450_monoxygenase"/>
</dbReference>
<dbReference type="GO" id="GO:0005506">
    <property type="term" value="F:iron ion binding"/>
    <property type="evidence" value="ECO:0007669"/>
    <property type="project" value="InterPro"/>
</dbReference>
<evidence type="ECO:0000256" key="2">
    <source>
        <dbReference type="ARBA" id="ARBA00010617"/>
    </source>
</evidence>
<dbReference type="GO" id="GO:0020037">
    <property type="term" value="F:heme binding"/>
    <property type="evidence" value="ECO:0007669"/>
    <property type="project" value="InterPro"/>
</dbReference>
<reference evidence="7" key="1">
    <citation type="submission" date="2022-11" db="EMBL/GenBank/DDBJ databases">
        <authorList>
            <person name="Scott C."/>
            <person name="Bruce N."/>
        </authorList>
    </citation>
    <scope>NUCLEOTIDE SEQUENCE</scope>
</reference>
<evidence type="ECO:0000256" key="6">
    <source>
        <dbReference type="SAM" id="Phobius"/>
    </source>
</evidence>
<feature type="transmembrane region" description="Helical" evidence="6">
    <location>
        <begin position="20"/>
        <end position="45"/>
    </location>
</feature>
<keyword evidence="6" id="KW-0812">Transmembrane</keyword>
<dbReference type="PANTHER" id="PTHR24305">
    <property type="entry name" value="CYTOCHROME P450"/>
    <property type="match status" value="1"/>
</dbReference>
<evidence type="ECO:0000256" key="1">
    <source>
        <dbReference type="ARBA" id="ARBA00001971"/>
    </source>
</evidence>
<gene>
    <name evidence="7" type="ORF">PPNO1_LOCUS3150</name>
</gene>
<proteinExistence type="inferred from homology"/>
<dbReference type="EMBL" id="CALLCH030000008">
    <property type="protein sequence ID" value="CAI4213404.1"/>
    <property type="molecule type" value="Genomic_DNA"/>
</dbReference>
<comment type="caution">
    <text evidence="7">The sequence shown here is derived from an EMBL/GenBank/DDBJ whole genome shotgun (WGS) entry which is preliminary data.</text>
</comment>
<dbReference type="Gene3D" id="1.10.630.10">
    <property type="entry name" value="Cytochrome P450"/>
    <property type="match status" value="1"/>
</dbReference>
<comment type="similarity">
    <text evidence="2">Belongs to the cytochrome P450 family.</text>
</comment>
<keyword evidence="8" id="KW-1185">Reference proteome</keyword>
<dbReference type="Proteomes" id="UP000838763">
    <property type="component" value="Unassembled WGS sequence"/>
</dbReference>
<dbReference type="Pfam" id="PF00067">
    <property type="entry name" value="p450"/>
    <property type="match status" value="1"/>
</dbReference>
<sequence length="408" mass="45267">MPSTPSTEAGLGGAGSTSIVAASISFLGSYWFVLLPALFVTRLLYRRYAMPMSKYPGPALASVSRLWKVISTASGRTNLQHIDLHRKYGPIVRIAPNEQDQVLRRVPPPENPDIFTEVREHVHAQKKKVANVPYSMAAMQQLSPFIDESIELFMSKLDGFATSSQSATKGRVDLGAWLHYFAFDVLGEVAFGRKFGFLEEGRDVEGAIKTIDDSQWYNGIIGQIPEFDHLFRRNPLRKYIPGMSTGNALVTRLALAEMDRRQPFTKDNMGKNRVGDGRQDLLASLIQGHLKDPSKFSEGDVFAVAHGAIFAGSDSTASTMQSFFWHALADARVRRILFEEIRAAVAEGRVPIDGNLSWVESQSLSYFQACLKEAMRVRPAVGLNITRVVPPRAWSLMVNFTLLAQSSL</sequence>
<dbReference type="GO" id="GO:0016705">
    <property type="term" value="F:oxidoreductase activity, acting on paired donors, with incorporation or reduction of molecular oxygen"/>
    <property type="evidence" value="ECO:0007669"/>
    <property type="project" value="InterPro"/>
</dbReference>
<protein>
    <submittedName>
        <fullName evidence="7">Uncharacterized protein</fullName>
    </submittedName>
</protein>
<dbReference type="OrthoDB" id="3934656at2759"/>
<keyword evidence="6" id="KW-1133">Transmembrane helix</keyword>
<accession>A0A9P1M898</accession>
<keyword evidence="5" id="KW-0408">Iron</keyword>
<dbReference type="GO" id="GO:0004497">
    <property type="term" value="F:monooxygenase activity"/>
    <property type="evidence" value="ECO:0007669"/>
    <property type="project" value="InterPro"/>
</dbReference>
<dbReference type="PANTHER" id="PTHR24305:SF232">
    <property type="entry name" value="P450, PUTATIVE (EUROFUNG)-RELATED"/>
    <property type="match status" value="1"/>
</dbReference>
<comment type="cofactor">
    <cofactor evidence="1">
        <name>heme</name>
        <dbReference type="ChEBI" id="CHEBI:30413"/>
    </cofactor>
</comment>
<evidence type="ECO:0000313" key="7">
    <source>
        <dbReference type="EMBL" id="CAI4213404.1"/>
    </source>
</evidence>
<keyword evidence="4" id="KW-0479">Metal-binding</keyword>
<dbReference type="AlphaFoldDB" id="A0A9P1M898"/>
<keyword evidence="6" id="KW-0472">Membrane</keyword>
<dbReference type="InterPro" id="IPR001128">
    <property type="entry name" value="Cyt_P450"/>
</dbReference>
<keyword evidence="3" id="KW-0349">Heme</keyword>
<evidence type="ECO:0000256" key="3">
    <source>
        <dbReference type="ARBA" id="ARBA00022617"/>
    </source>
</evidence>